<dbReference type="InterPro" id="IPR002938">
    <property type="entry name" value="FAD-bd"/>
</dbReference>
<keyword evidence="1" id="KW-0560">Oxidoreductase</keyword>
<dbReference type="Gene3D" id="3.30.9.30">
    <property type="match status" value="1"/>
</dbReference>
<dbReference type="Pfam" id="PF01494">
    <property type="entry name" value="FAD_binding_3"/>
    <property type="match status" value="1"/>
</dbReference>
<feature type="domain" description="FAD-binding" evidence="3">
    <location>
        <begin position="18"/>
        <end position="371"/>
    </location>
</feature>
<dbReference type="SUPFAM" id="SSF54373">
    <property type="entry name" value="FAD-linked reductases, C-terminal domain"/>
    <property type="match status" value="1"/>
</dbReference>
<evidence type="ECO:0000313" key="4">
    <source>
        <dbReference type="EMBL" id="GAA1855455.1"/>
    </source>
</evidence>
<dbReference type="Gene3D" id="3.50.50.60">
    <property type="entry name" value="FAD/NAD(P)-binding domain"/>
    <property type="match status" value="1"/>
</dbReference>
<dbReference type="InterPro" id="IPR036188">
    <property type="entry name" value="FAD/NAD-bd_sf"/>
</dbReference>
<sequence>MDQPETAGRAAGGPRRRIAVVGGGIGGLTLANALDESFQVDVFEKRATGAREGFGLNVQPAAVACLDRIGLAAGLVASGIETRAHRYVDHHGTQLHEEPRGIAAGEATPQVSVLRDELRGALLGGLGPHVRLVGDRTVDDAEVARWAGLPDATGTTPEDPSGDAAYDLVVGADGINSVVRTHVAGPREIRFGPMIMWRGITPMPRFADGRTFHLVSDPHGRRLVIYPVSAAADAAGESLLNWVLLVPTPVTDDSALALSDDDARDHLTGLVRDWDLPQLDMPRLVRGARYLRADRLRDLDPLDVWSRGKFVLLGDAAHPMYPIGAQGASQAIVDGWALAAELNAGRDRGEDPVAAAARFESARRPVVGRIVLANREMNQRELVSRGLGTTEKSAELAETAARYRLAVAGKDAPR</sequence>
<gene>
    <name evidence="4" type="primary">phzM_1</name>
    <name evidence="4" type="ORF">GCM10009751_10390</name>
</gene>
<keyword evidence="5" id="KW-1185">Reference proteome</keyword>
<evidence type="ECO:0000259" key="3">
    <source>
        <dbReference type="Pfam" id="PF01494"/>
    </source>
</evidence>
<dbReference type="RefSeq" id="WP_344100265.1">
    <property type="nucleotide sequence ID" value="NZ_BAAANL010000002.1"/>
</dbReference>
<comment type="caution">
    <text evidence="4">The sequence shown here is derived from an EMBL/GenBank/DDBJ whole genome shotgun (WGS) entry which is preliminary data.</text>
</comment>
<evidence type="ECO:0000256" key="2">
    <source>
        <dbReference type="ARBA" id="ARBA00023033"/>
    </source>
</evidence>
<dbReference type="Proteomes" id="UP001501094">
    <property type="component" value="Unassembled WGS sequence"/>
</dbReference>
<proteinExistence type="predicted"/>
<dbReference type="EMBL" id="BAAANL010000002">
    <property type="protein sequence ID" value="GAA1855455.1"/>
    <property type="molecule type" value="Genomic_DNA"/>
</dbReference>
<dbReference type="PANTHER" id="PTHR13789:SF268">
    <property type="entry name" value="5-METHYLPHENAZINE-1-CARBOXYLATE 1-MONOOXYGENASE"/>
    <property type="match status" value="1"/>
</dbReference>
<dbReference type="PRINTS" id="PR00420">
    <property type="entry name" value="RNGMNOXGNASE"/>
</dbReference>
<keyword evidence="2" id="KW-0503">Monooxygenase</keyword>
<name>A0ABN2N846_9MICO</name>
<organism evidence="4 5">
    <name type="scientific">Myceligenerans crystallogenes</name>
    <dbReference type="NCBI Taxonomy" id="316335"/>
    <lineage>
        <taxon>Bacteria</taxon>
        <taxon>Bacillati</taxon>
        <taxon>Actinomycetota</taxon>
        <taxon>Actinomycetes</taxon>
        <taxon>Micrococcales</taxon>
        <taxon>Promicromonosporaceae</taxon>
        <taxon>Myceligenerans</taxon>
    </lineage>
</organism>
<protein>
    <submittedName>
        <fullName evidence="4">Pyocyanin biosynthetic protein PhzM</fullName>
    </submittedName>
</protein>
<reference evidence="4 5" key="1">
    <citation type="journal article" date="2019" name="Int. J. Syst. Evol. Microbiol.">
        <title>The Global Catalogue of Microorganisms (GCM) 10K type strain sequencing project: providing services to taxonomists for standard genome sequencing and annotation.</title>
        <authorList>
            <consortium name="The Broad Institute Genomics Platform"/>
            <consortium name="The Broad Institute Genome Sequencing Center for Infectious Disease"/>
            <person name="Wu L."/>
            <person name="Ma J."/>
        </authorList>
    </citation>
    <scope>NUCLEOTIDE SEQUENCE [LARGE SCALE GENOMIC DNA]</scope>
    <source>
        <strain evidence="4 5">JCM 14326</strain>
    </source>
</reference>
<dbReference type="SUPFAM" id="SSF51905">
    <property type="entry name" value="FAD/NAD(P)-binding domain"/>
    <property type="match status" value="1"/>
</dbReference>
<evidence type="ECO:0000256" key="1">
    <source>
        <dbReference type="ARBA" id="ARBA00023002"/>
    </source>
</evidence>
<accession>A0ABN2N846</accession>
<dbReference type="InterPro" id="IPR050493">
    <property type="entry name" value="FAD-dep_Monooxygenase_BioMet"/>
</dbReference>
<evidence type="ECO:0000313" key="5">
    <source>
        <dbReference type="Proteomes" id="UP001501094"/>
    </source>
</evidence>
<dbReference type="PANTHER" id="PTHR13789">
    <property type="entry name" value="MONOOXYGENASE"/>
    <property type="match status" value="1"/>
</dbReference>